<dbReference type="OrthoDB" id="6611246at2759"/>
<protein>
    <submittedName>
        <fullName evidence="1">Uncharacterized protein</fullName>
    </submittedName>
</protein>
<accession>A0A814QEL7</accession>
<organism evidence="1 2">
    <name type="scientific">Brachionus calyciflorus</name>
    <dbReference type="NCBI Taxonomy" id="104777"/>
    <lineage>
        <taxon>Eukaryota</taxon>
        <taxon>Metazoa</taxon>
        <taxon>Spiralia</taxon>
        <taxon>Gnathifera</taxon>
        <taxon>Rotifera</taxon>
        <taxon>Eurotatoria</taxon>
        <taxon>Monogononta</taxon>
        <taxon>Pseudotrocha</taxon>
        <taxon>Ploima</taxon>
        <taxon>Brachionidae</taxon>
        <taxon>Brachionus</taxon>
    </lineage>
</organism>
<gene>
    <name evidence="1" type="ORF">OXX778_LOCUS21986</name>
</gene>
<dbReference type="Proteomes" id="UP000663879">
    <property type="component" value="Unassembled WGS sequence"/>
</dbReference>
<sequence>MNIEEIKEYSLSNNIEKLIPCLKENGLISSKSPLCLKCNKEMKWTIKTTLSDYYLWRCSCGDSKSIRHFSFF</sequence>
<name>A0A814QEL7_9BILA</name>
<dbReference type="AlphaFoldDB" id="A0A814QEL7"/>
<comment type="caution">
    <text evidence="1">The sequence shown here is derived from an EMBL/GenBank/DDBJ whole genome shotgun (WGS) entry which is preliminary data.</text>
</comment>
<evidence type="ECO:0000313" key="1">
    <source>
        <dbReference type="EMBL" id="CAF1119591.1"/>
    </source>
</evidence>
<evidence type="ECO:0000313" key="2">
    <source>
        <dbReference type="Proteomes" id="UP000663879"/>
    </source>
</evidence>
<feature type="non-terminal residue" evidence="1">
    <location>
        <position position="72"/>
    </location>
</feature>
<proteinExistence type="predicted"/>
<reference evidence="1" key="1">
    <citation type="submission" date="2021-02" db="EMBL/GenBank/DDBJ databases">
        <authorList>
            <person name="Nowell W R."/>
        </authorList>
    </citation>
    <scope>NUCLEOTIDE SEQUENCE</scope>
    <source>
        <strain evidence="1">Ploen Becks lab</strain>
    </source>
</reference>
<dbReference type="EMBL" id="CAJNOC010008708">
    <property type="protein sequence ID" value="CAF1119591.1"/>
    <property type="molecule type" value="Genomic_DNA"/>
</dbReference>
<keyword evidence="2" id="KW-1185">Reference proteome</keyword>